<feature type="domain" description="Cytochrome b/b6 C-terminal region profile" evidence="12">
    <location>
        <begin position="280"/>
        <end position="405"/>
    </location>
</feature>
<protein>
    <recommendedName>
        <fullName evidence="17">Cytochrome bc complex cytochrome b subunit</fullName>
    </recommendedName>
</protein>
<dbReference type="GO" id="GO:0009055">
    <property type="term" value="F:electron transfer activity"/>
    <property type="evidence" value="ECO:0007669"/>
    <property type="project" value="InterPro"/>
</dbReference>
<dbReference type="PANTHER" id="PTHR19271">
    <property type="entry name" value="CYTOCHROME B"/>
    <property type="match status" value="1"/>
</dbReference>
<feature type="transmembrane region" description="Helical" evidence="10">
    <location>
        <begin position="385"/>
        <end position="404"/>
    </location>
</feature>
<proteinExistence type="predicted"/>
<keyword evidence="2" id="KW-0813">Transport</keyword>
<dbReference type="PROSITE" id="PS51003">
    <property type="entry name" value="CYTB_CTER"/>
    <property type="match status" value="1"/>
</dbReference>
<evidence type="ECO:0000256" key="3">
    <source>
        <dbReference type="ARBA" id="ARBA00022617"/>
    </source>
</evidence>
<evidence type="ECO:0000256" key="5">
    <source>
        <dbReference type="ARBA" id="ARBA00022723"/>
    </source>
</evidence>
<dbReference type="InterPro" id="IPR005798">
    <property type="entry name" value="Cyt_b/b6_C"/>
</dbReference>
<evidence type="ECO:0000259" key="12">
    <source>
        <dbReference type="PROSITE" id="PS51003"/>
    </source>
</evidence>
<keyword evidence="7 10" id="KW-1133">Transmembrane helix</keyword>
<comment type="subcellular location">
    <subcellularLocation>
        <location evidence="1">Membrane</location>
        <topology evidence="1">Multi-pass membrane protein</topology>
    </subcellularLocation>
</comment>
<dbReference type="Proteomes" id="UP000229681">
    <property type="component" value="Unassembled WGS sequence"/>
</dbReference>
<dbReference type="GO" id="GO:0022904">
    <property type="term" value="P:respiratory electron transport chain"/>
    <property type="evidence" value="ECO:0007669"/>
    <property type="project" value="InterPro"/>
</dbReference>
<keyword evidence="4 10" id="KW-0812">Transmembrane</keyword>
<feature type="transmembrane region" description="Helical" evidence="10">
    <location>
        <begin position="237"/>
        <end position="258"/>
    </location>
</feature>
<keyword evidence="9 10" id="KW-0472">Membrane</keyword>
<dbReference type="PANTHER" id="PTHR19271:SF16">
    <property type="entry name" value="CYTOCHROME B"/>
    <property type="match status" value="1"/>
</dbReference>
<dbReference type="SUPFAM" id="SSF81648">
    <property type="entry name" value="a domain/subunit of cytochrome bc1 complex (Ubiquinol-cytochrome c reductase)"/>
    <property type="match status" value="1"/>
</dbReference>
<accession>A0A2M8PIS7</accession>
<evidence type="ECO:0000256" key="10">
    <source>
        <dbReference type="SAM" id="Phobius"/>
    </source>
</evidence>
<sequence>MSVLPFPSFLDDIKEKGVRKAVMELVDETVERITAGMNIQDIREALRGDPPSRRPNPRLTPHADAFWMHMRPSYYHQAVTGIYPTFRLGFLSTFTFVIEIITGMFLMIFYTPSPTAAYENMINIMTNVPLGQFMRDMHRLGAEAMVIVVALHTIRTFATGSYKKPRQFTWFTGMVLLVLTLFLSFTGYLLPWDQLAFWAVTIGTSMAEAAPPEILGTNINLLLRGAPDIGAGGLLRFYLLHVFLLPMLTVIFLGVHYYKVVLHGHSLPPRLEEIGQDTAKRVPMDKRVYFIPDVATTEVMWFGMTILVMVVMVTWFFHAPLETHANPNVTPLHTTAPWYFFWLQGLLKLGDKILFGLVIPTVLLIAFFVYPYLDVAKSRRYAHRRFQLSLMLSFIFVMWLLSYMGTAKWGVDTAGDQEMVQALAPMEGVGPVRAMPYDAWVNGTYCTSDLDRDHKLQHVQWGAVMPQPLLYPDTSREVLCQAVPEGKMRKLMEEFVHLKEKWGKDLPNVVGILTVSDYQRDLKRIDLKVIWNTPELGADGKPLRNEDGSIKIKMVESLYDVDGRQELDANGLPKTFMVPAIQFSGKQVFIHRLSEYQGVGH</sequence>
<feature type="transmembrane region" description="Helical" evidence="10">
    <location>
        <begin position="88"/>
        <end position="110"/>
    </location>
</feature>
<keyword evidence="3" id="KW-0349">Heme</keyword>
<dbReference type="GO" id="GO:0016020">
    <property type="term" value="C:membrane"/>
    <property type="evidence" value="ECO:0007669"/>
    <property type="project" value="UniProtKB-SubCell"/>
</dbReference>
<evidence type="ECO:0000256" key="8">
    <source>
        <dbReference type="ARBA" id="ARBA00023004"/>
    </source>
</evidence>
<dbReference type="InterPro" id="IPR027387">
    <property type="entry name" value="Cytb/b6-like_sf"/>
</dbReference>
<dbReference type="InterPro" id="IPR016174">
    <property type="entry name" value="Di-haem_cyt_TM"/>
</dbReference>
<organism evidence="14 15">
    <name type="scientific">Candidatus Thermofonsia Clade 1 bacterium</name>
    <dbReference type="NCBI Taxonomy" id="2364210"/>
    <lineage>
        <taxon>Bacteria</taxon>
        <taxon>Bacillati</taxon>
        <taxon>Chloroflexota</taxon>
        <taxon>Candidatus Thermofontia</taxon>
        <taxon>Candidatus Thermofonsia Clade 1</taxon>
    </lineage>
</organism>
<evidence type="ECO:0000256" key="2">
    <source>
        <dbReference type="ARBA" id="ARBA00022448"/>
    </source>
</evidence>
<dbReference type="EMBL" id="PGTM01000001">
    <property type="protein sequence ID" value="PJF37454.1"/>
    <property type="molecule type" value="Genomic_DNA"/>
</dbReference>
<evidence type="ECO:0000313" key="16">
    <source>
        <dbReference type="Proteomes" id="UP000229681"/>
    </source>
</evidence>
<keyword evidence="8" id="KW-0408">Iron</keyword>
<evidence type="ECO:0000313" key="14">
    <source>
        <dbReference type="EMBL" id="PJF42652.1"/>
    </source>
</evidence>
<evidence type="ECO:0008006" key="17">
    <source>
        <dbReference type="Google" id="ProtNLM"/>
    </source>
</evidence>
<evidence type="ECO:0000256" key="4">
    <source>
        <dbReference type="ARBA" id="ARBA00022692"/>
    </source>
</evidence>
<comment type="caution">
    <text evidence="14">The sequence shown here is derived from an EMBL/GenBank/DDBJ whole genome shotgun (WGS) entry which is preliminary data.</text>
</comment>
<evidence type="ECO:0000313" key="13">
    <source>
        <dbReference type="EMBL" id="PJF37454.1"/>
    </source>
</evidence>
<dbReference type="Proteomes" id="UP000228947">
    <property type="component" value="Unassembled WGS sequence"/>
</dbReference>
<dbReference type="SUPFAM" id="SSF81342">
    <property type="entry name" value="Transmembrane di-heme cytochromes"/>
    <property type="match status" value="1"/>
</dbReference>
<dbReference type="EMBL" id="PGTL01000012">
    <property type="protein sequence ID" value="PJF42652.1"/>
    <property type="molecule type" value="Genomic_DNA"/>
</dbReference>
<dbReference type="Gene3D" id="1.20.810.10">
    <property type="entry name" value="Cytochrome Bc1 Complex, Chain C"/>
    <property type="match status" value="1"/>
</dbReference>
<dbReference type="InterPro" id="IPR036150">
    <property type="entry name" value="Cyt_b/b6_C_sf"/>
</dbReference>
<evidence type="ECO:0000256" key="6">
    <source>
        <dbReference type="ARBA" id="ARBA00022982"/>
    </source>
</evidence>
<keyword evidence="5" id="KW-0479">Metal-binding</keyword>
<reference evidence="15 16" key="1">
    <citation type="submission" date="2017-11" db="EMBL/GenBank/DDBJ databases">
        <title>Evolution of Phototrophy in the Chloroflexi Phylum Driven by Horizontal Gene Transfer.</title>
        <authorList>
            <person name="Ward L.M."/>
            <person name="Hemp J."/>
            <person name="Shih P.M."/>
            <person name="Mcglynn S.E."/>
            <person name="Fischer W."/>
        </authorList>
    </citation>
    <scope>NUCLEOTIDE SEQUENCE [LARGE SCALE GENOMIC DNA]</scope>
    <source>
        <strain evidence="14">CP1_1M</strain>
        <strain evidence="13">JP3_13</strain>
    </source>
</reference>
<dbReference type="GO" id="GO:0046872">
    <property type="term" value="F:metal ion binding"/>
    <property type="evidence" value="ECO:0007669"/>
    <property type="project" value="UniProtKB-KW"/>
</dbReference>
<accession>A0A2M8PYP3</accession>
<dbReference type="InterPro" id="IPR005797">
    <property type="entry name" value="Cyt_b/b6_N"/>
</dbReference>
<dbReference type="GO" id="GO:0016491">
    <property type="term" value="F:oxidoreductase activity"/>
    <property type="evidence" value="ECO:0007669"/>
    <property type="project" value="InterPro"/>
</dbReference>
<keyword evidence="6" id="KW-0249">Electron transport</keyword>
<feature type="transmembrane region" description="Helical" evidence="10">
    <location>
        <begin position="170"/>
        <end position="190"/>
    </location>
</feature>
<evidence type="ECO:0000256" key="1">
    <source>
        <dbReference type="ARBA" id="ARBA00004141"/>
    </source>
</evidence>
<feature type="domain" description="Cytochrome b/b6 N-terminal region profile" evidence="11">
    <location>
        <begin position="64"/>
        <end position="269"/>
    </location>
</feature>
<dbReference type="PROSITE" id="PS51002">
    <property type="entry name" value="CYTB_NTER"/>
    <property type="match status" value="1"/>
</dbReference>
<evidence type="ECO:0000259" key="11">
    <source>
        <dbReference type="PROSITE" id="PS51002"/>
    </source>
</evidence>
<evidence type="ECO:0000313" key="15">
    <source>
        <dbReference type="Proteomes" id="UP000228947"/>
    </source>
</evidence>
<name>A0A2M8PYP3_9CHLR</name>
<evidence type="ECO:0000256" key="9">
    <source>
        <dbReference type="ARBA" id="ARBA00023136"/>
    </source>
</evidence>
<feature type="transmembrane region" description="Helical" evidence="10">
    <location>
        <begin position="353"/>
        <end position="373"/>
    </location>
</feature>
<dbReference type="Pfam" id="PF00033">
    <property type="entry name" value="Cytochrome_B"/>
    <property type="match status" value="1"/>
</dbReference>
<gene>
    <name evidence="13" type="ORF">CUN49_00080</name>
    <name evidence="14" type="ORF">CUN50_03500</name>
</gene>
<dbReference type="Pfam" id="PF00032">
    <property type="entry name" value="Cytochrom_B_C"/>
    <property type="match status" value="1"/>
</dbReference>
<dbReference type="AlphaFoldDB" id="A0A2M8PYP3"/>
<evidence type="ECO:0000256" key="7">
    <source>
        <dbReference type="ARBA" id="ARBA00022989"/>
    </source>
</evidence>
<feature type="transmembrane region" description="Helical" evidence="10">
    <location>
        <begin position="299"/>
        <end position="317"/>
    </location>
</feature>